<dbReference type="EMBL" id="BAFE01000075">
    <property type="protein sequence ID" value="GAB49192.1"/>
    <property type="molecule type" value="Genomic_DNA"/>
</dbReference>
<dbReference type="OrthoDB" id="1440627at2"/>
<dbReference type="Proteomes" id="UP000004367">
    <property type="component" value="Unassembled WGS sequence"/>
</dbReference>
<evidence type="ECO:0000313" key="1">
    <source>
        <dbReference type="EMBL" id="GAB49192.1"/>
    </source>
</evidence>
<evidence type="ECO:0008006" key="3">
    <source>
        <dbReference type="Google" id="ProtNLM"/>
    </source>
</evidence>
<dbReference type="InterPro" id="IPR014910">
    <property type="entry name" value="YdhR"/>
</dbReference>
<protein>
    <recommendedName>
        <fullName evidence="3">Monooxygenase</fullName>
    </recommendedName>
</protein>
<dbReference type="InterPro" id="IPR011008">
    <property type="entry name" value="Dimeric_a/b-barrel"/>
</dbReference>
<comment type="caution">
    <text evidence="1">The sequence shown here is derived from an EMBL/GenBank/DDBJ whole genome shotgun (WGS) entry which is preliminary data.</text>
</comment>
<accession>H5UTY4</accession>
<evidence type="ECO:0000313" key="2">
    <source>
        <dbReference type="Proteomes" id="UP000004367"/>
    </source>
</evidence>
<dbReference type="PANTHER" id="PTHR39169">
    <property type="match status" value="1"/>
</dbReference>
<sequence>MLQQSRPWGEDMSEAFAELAEHIAGEPGLRWKVWTEHRTEGIAGGVYLFDSEEQASSYLDKHTARLSGFGITGIRGLVLDVNEPLTRTTRGAARRVDAARGMTITGQQKLLPPDRPQVSATSTFFQTCARIPTWSLPPRGR</sequence>
<reference evidence="1 2" key="1">
    <citation type="submission" date="2012-02" db="EMBL/GenBank/DDBJ databases">
        <title>Whole genome shotgun sequence of Mobilicoccus pelagius NBRC 104925.</title>
        <authorList>
            <person name="Yoshida Y."/>
            <person name="Hosoyama A."/>
            <person name="Tsuchikane K."/>
            <person name="Katsumata H."/>
            <person name="Yamazaki S."/>
            <person name="Fujita N."/>
        </authorList>
    </citation>
    <scope>NUCLEOTIDE SEQUENCE [LARGE SCALE GENOMIC DNA]</scope>
    <source>
        <strain evidence="1 2">NBRC 104925</strain>
    </source>
</reference>
<dbReference type="PANTHER" id="PTHR39169:SF1">
    <property type="entry name" value="MONOOXYGENASE YDHR-RELATED"/>
    <property type="match status" value="1"/>
</dbReference>
<dbReference type="NCBIfam" id="NF008333">
    <property type="entry name" value="PRK11118.1"/>
    <property type="match status" value="1"/>
</dbReference>
<dbReference type="Gene3D" id="3.30.70.100">
    <property type="match status" value="1"/>
</dbReference>
<keyword evidence="2" id="KW-1185">Reference proteome</keyword>
<dbReference type="RefSeq" id="WP_009483089.1">
    <property type="nucleotide sequence ID" value="NZ_BAFE01000075.1"/>
</dbReference>
<name>H5UTY4_9MICO</name>
<dbReference type="AlphaFoldDB" id="H5UTY4"/>
<proteinExistence type="predicted"/>
<dbReference type="Pfam" id="PF08803">
    <property type="entry name" value="ydhR"/>
    <property type="match status" value="1"/>
</dbReference>
<dbReference type="SUPFAM" id="SSF54909">
    <property type="entry name" value="Dimeric alpha+beta barrel"/>
    <property type="match status" value="1"/>
</dbReference>
<gene>
    <name evidence="1" type="ORF">MOPEL_098_00590</name>
</gene>
<dbReference type="eggNOG" id="ENOG5032SAI">
    <property type="taxonomic scope" value="Bacteria"/>
</dbReference>
<organism evidence="1 2">
    <name type="scientific">Mobilicoccus pelagius NBRC 104925</name>
    <dbReference type="NCBI Taxonomy" id="1089455"/>
    <lineage>
        <taxon>Bacteria</taxon>
        <taxon>Bacillati</taxon>
        <taxon>Actinomycetota</taxon>
        <taxon>Actinomycetes</taxon>
        <taxon>Micrococcales</taxon>
        <taxon>Dermatophilaceae</taxon>
        <taxon>Mobilicoccus</taxon>
    </lineage>
</organism>